<dbReference type="PROSITE" id="PS00060">
    <property type="entry name" value="ADH_IRON_2"/>
    <property type="match status" value="1"/>
</dbReference>
<accession>A0AA96LTN0</accession>
<feature type="domain" description="Fe-containing alcohol dehydrogenase-like C-terminal" evidence="3">
    <location>
        <begin position="188"/>
        <end position="386"/>
    </location>
</feature>
<dbReference type="SUPFAM" id="SSF56796">
    <property type="entry name" value="Dehydroquinate synthase-like"/>
    <property type="match status" value="1"/>
</dbReference>
<dbReference type="Pfam" id="PF25137">
    <property type="entry name" value="ADH_Fe_C"/>
    <property type="match status" value="1"/>
</dbReference>
<dbReference type="Proteomes" id="UP001304650">
    <property type="component" value="Chromosome"/>
</dbReference>
<gene>
    <name evidence="4" type="ORF">MJB10_09470</name>
</gene>
<dbReference type="GO" id="GO:0046872">
    <property type="term" value="F:metal ion binding"/>
    <property type="evidence" value="ECO:0007669"/>
    <property type="project" value="InterPro"/>
</dbReference>
<dbReference type="RefSeq" id="WP_314803946.1">
    <property type="nucleotide sequence ID" value="NZ_CP130319.1"/>
</dbReference>
<dbReference type="InterPro" id="IPR044731">
    <property type="entry name" value="BDH-like"/>
</dbReference>
<dbReference type="PROSITE" id="PS00913">
    <property type="entry name" value="ADH_IRON_1"/>
    <property type="match status" value="1"/>
</dbReference>
<dbReference type="PANTHER" id="PTHR43633:SF1">
    <property type="entry name" value="ALCOHOL DEHYDROGENASE YQHD"/>
    <property type="match status" value="1"/>
</dbReference>
<dbReference type="AlphaFoldDB" id="A0AA96LTN0"/>
<dbReference type="GO" id="GO:1990362">
    <property type="term" value="F:butanol dehydrogenase (NAD+) activity"/>
    <property type="evidence" value="ECO:0007669"/>
    <property type="project" value="InterPro"/>
</dbReference>
<dbReference type="CDD" id="cd08187">
    <property type="entry name" value="BDH"/>
    <property type="match status" value="1"/>
</dbReference>
<dbReference type="EC" id="1.1.1.-" evidence="4"/>
<dbReference type="GO" id="GO:0008106">
    <property type="term" value="F:alcohol dehydrogenase (NADP+) activity"/>
    <property type="evidence" value="ECO:0007669"/>
    <property type="project" value="TreeGrafter"/>
</dbReference>
<proteinExistence type="predicted"/>
<dbReference type="InterPro" id="IPR018211">
    <property type="entry name" value="ADH_Fe_CS"/>
</dbReference>
<dbReference type="PANTHER" id="PTHR43633">
    <property type="entry name" value="ALCOHOL DEHYDROGENASE YQHD"/>
    <property type="match status" value="1"/>
</dbReference>
<evidence type="ECO:0000313" key="5">
    <source>
        <dbReference type="Proteomes" id="UP001304650"/>
    </source>
</evidence>
<evidence type="ECO:0000259" key="2">
    <source>
        <dbReference type="Pfam" id="PF00465"/>
    </source>
</evidence>
<dbReference type="Gene3D" id="1.20.1090.10">
    <property type="entry name" value="Dehydroquinate synthase-like - alpha domain"/>
    <property type="match status" value="1"/>
</dbReference>
<evidence type="ECO:0000259" key="3">
    <source>
        <dbReference type="Pfam" id="PF25137"/>
    </source>
</evidence>
<feature type="domain" description="Alcohol dehydrogenase iron-type/glycerol dehydrogenase GldA" evidence="2">
    <location>
        <begin position="9"/>
        <end position="177"/>
    </location>
</feature>
<dbReference type="GO" id="GO:0005829">
    <property type="term" value="C:cytosol"/>
    <property type="evidence" value="ECO:0007669"/>
    <property type="project" value="TreeGrafter"/>
</dbReference>
<dbReference type="GO" id="GO:1990002">
    <property type="term" value="F:methylglyoxal reductase (NADPH) (acetol producing) activity"/>
    <property type="evidence" value="ECO:0007669"/>
    <property type="project" value="TreeGrafter"/>
</dbReference>
<dbReference type="InterPro" id="IPR056798">
    <property type="entry name" value="ADH_Fe_C"/>
</dbReference>
<reference evidence="4" key="1">
    <citation type="submission" date="2022-02" db="EMBL/GenBank/DDBJ databases">
        <title>Paenibacillus sp. MBLB1832 Whole Genome Shotgun Sequencing.</title>
        <authorList>
            <person name="Hwang C.Y."/>
            <person name="Cho E.-S."/>
            <person name="Seo M.-J."/>
        </authorList>
    </citation>
    <scope>NUCLEOTIDE SEQUENCE</scope>
    <source>
        <strain evidence="4">MBLB1832</strain>
    </source>
</reference>
<dbReference type="Gene3D" id="3.40.50.1970">
    <property type="match status" value="1"/>
</dbReference>
<organism evidence="4 5">
    <name type="scientific">Paenibacillus roseopurpureus</name>
    <dbReference type="NCBI Taxonomy" id="2918901"/>
    <lineage>
        <taxon>Bacteria</taxon>
        <taxon>Bacillati</taxon>
        <taxon>Bacillota</taxon>
        <taxon>Bacilli</taxon>
        <taxon>Bacillales</taxon>
        <taxon>Paenibacillaceae</taxon>
        <taxon>Paenibacillus</taxon>
    </lineage>
</organism>
<dbReference type="InterPro" id="IPR001670">
    <property type="entry name" value="ADH_Fe/GldA"/>
</dbReference>
<keyword evidence="1 4" id="KW-0560">Oxidoreductase</keyword>
<evidence type="ECO:0000313" key="4">
    <source>
        <dbReference type="EMBL" id="WNR46301.1"/>
    </source>
</evidence>
<dbReference type="Pfam" id="PF00465">
    <property type="entry name" value="Fe-ADH"/>
    <property type="match status" value="1"/>
</dbReference>
<evidence type="ECO:0000256" key="1">
    <source>
        <dbReference type="ARBA" id="ARBA00023002"/>
    </source>
</evidence>
<keyword evidence="5" id="KW-1185">Reference proteome</keyword>
<sequence length="389" mass="43344">MESFMQYNPTKLWFGEGQIKQLQQEVDTHGKRVLLVYGGGSIKQNGVYDAVMKQLRECEATVIEMPGVEPNPRLTTVKKGIALCREMSIDLILAVGGGSVIDCAKAISVGVFYDGDVWDIITRKATPERALPLGTVLTLAATGSEMNNISVITNWEKNEKRGWSSPFAYPAFSILDPAYTVSVPRDQTVYGIVDMMSHVLEQYFHRTEHAPMMDRFMESVLLTVMEAGVKLVDDLQNIKHRATIMYAGTTAFNGMLSCGTDGGDWASHQIEHGLSAVYDIPHGGGLAIVFPNWMAHCAEEDPSRMKKLAMTVFGIEERGRSDYEIAMEGIQALRQFWDSLGAPNRLGYYGIDDQRIEELVHKSFMKPSIGQYKVMTRDSVRDILIRSLA</sequence>
<dbReference type="EMBL" id="CP130319">
    <property type="protein sequence ID" value="WNR46301.1"/>
    <property type="molecule type" value="Genomic_DNA"/>
</dbReference>
<name>A0AA96LTN0_9BACL</name>
<dbReference type="KEGG" id="proo:MJB10_09470"/>
<protein>
    <submittedName>
        <fullName evidence="4">Iron-containing alcohol dehydrogenase</fullName>
        <ecNumber evidence="4">1.1.1.-</ecNumber>
    </submittedName>
</protein>
<dbReference type="FunFam" id="3.40.50.1970:FF:000003">
    <property type="entry name" value="Alcohol dehydrogenase, iron-containing"/>
    <property type="match status" value="1"/>
</dbReference>